<dbReference type="PANTHER" id="PTHR37984">
    <property type="entry name" value="PROTEIN CBG26694"/>
    <property type="match status" value="1"/>
</dbReference>
<protein>
    <recommendedName>
        <fullName evidence="12">Reverse transcriptase</fullName>
    </recommendedName>
</protein>
<dbReference type="Pfam" id="PF00098">
    <property type="entry name" value="zf-CCHC"/>
    <property type="match status" value="1"/>
</dbReference>
<dbReference type="InterPro" id="IPR001878">
    <property type="entry name" value="Znf_CCHC"/>
</dbReference>
<keyword evidence="4" id="KW-0255">Endonuclease</keyword>
<dbReference type="SUPFAM" id="SSF53098">
    <property type="entry name" value="Ribonuclease H-like"/>
    <property type="match status" value="1"/>
</dbReference>
<evidence type="ECO:0000256" key="7">
    <source>
        <dbReference type="PROSITE-ProRule" id="PRU00047"/>
    </source>
</evidence>
<dbReference type="InterPro" id="IPR036397">
    <property type="entry name" value="RNaseH_sf"/>
</dbReference>
<evidence type="ECO:0000256" key="5">
    <source>
        <dbReference type="ARBA" id="ARBA00022801"/>
    </source>
</evidence>
<feature type="region of interest" description="Disordered" evidence="8">
    <location>
        <begin position="180"/>
        <end position="215"/>
    </location>
</feature>
<keyword evidence="3" id="KW-0540">Nuclease</keyword>
<accession>A0A2N9FE66</accession>
<keyword evidence="2" id="KW-0548">Nucleotidyltransferase</keyword>
<keyword evidence="7" id="KW-0863">Zinc-finger</keyword>
<dbReference type="Gene3D" id="3.10.10.10">
    <property type="entry name" value="HIV Type 1 Reverse Transcriptase, subunit A, domain 1"/>
    <property type="match status" value="1"/>
</dbReference>
<dbReference type="GO" id="GO:0004519">
    <property type="term" value="F:endonuclease activity"/>
    <property type="evidence" value="ECO:0007669"/>
    <property type="project" value="UniProtKB-KW"/>
</dbReference>
<dbReference type="InterPro" id="IPR043128">
    <property type="entry name" value="Rev_trsase/Diguanyl_cyclase"/>
</dbReference>
<evidence type="ECO:0000259" key="9">
    <source>
        <dbReference type="PROSITE" id="PS50158"/>
    </source>
</evidence>
<evidence type="ECO:0000256" key="3">
    <source>
        <dbReference type="ARBA" id="ARBA00022722"/>
    </source>
</evidence>
<dbReference type="Pfam" id="PF17917">
    <property type="entry name" value="RT_RNaseH"/>
    <property type="match status" value="1"/>
</dbReference>
<dbReference type="GO" id="GO:0015074">
    <property type="term" value="P:DNA integration"/>
    <property type="evidence" value="ECO:0007669"/>
    <property type="project" value="InterPro"/>
</dbReference>
<dbReference type="Gene3D" id="3.30.420.10">
    <property type="entry name" value="Ribonuclease H-like superfamily/Ribonuclease H"/>
    <property type="match status" value="1"/>
</dbReference>
<evidence type="ECO:0000256" key="4">
    <source>
        <dbReference type="ARBA" id="ARBA00022759"/>
    </source>
</evidence>
<dbReference type="InterPro" id="IPR043502">
    <property type="entry name" value="DNA/RNA_pol_sf"/>
</dbReference>
<dbReference type="SMART" id="SM00343">
    <property type="entry name" value="ZnF_C2HC"/>
    <property type="match status" value="1"/>
</dbReference>
<dbReference type="PROSITE" id="PS50158">
    <property type="entry name" value="ZF_CCHC"/>
    <property type="match status" value="1"/>
</dbReference>
<dbReference type="GO" id="GO:0003676">
    <property type="term" value="F:nucleic acid binding"/>
    <property type="evidence" value="ECO:0007669"/>
    <property type="project" value="InterPro"/>
</dbReference>
<evidence type="ECO:0000259" key="10">
    <source>
        <dbReference type="PROSITE" id="PS50994"/>
    </source>
</evidence>
<evidence type="ECO:0000256" key="2">
    <source>
        <dbReference type="ARBA" id="ARBA00022695"/>
    </source>
</evidence>
<dbReference type="Gene3D" id="3.30.70.270">
    <property type="match status" value="1"/>
</dbReference>
<feature type="domain" description="Integrase catalytic" evidence="10">
    <location>
        <begin position="782"/>
        <end position="888"/>
    </location>
</feature>
<evidence type="ECO:0008006" key="12">
    <source>
        <dbReference type="Google" id="ProtNLM"/>
    </source>
</evidence>
<dbReference type="InterPro" id="IPR036875">
    <property type="entry name" value="Znf_CCHC_sf"/>
</dbReference>
<dbReference type="Gene3D" id="3.10.20.370">
    <property type="match status" value="1"/>
</dbReference>
<proteinExistence type="predicted"/>
<dbReference type="CDD" id="cd09274">
    <property type="entry name" value="RNase_HI_RT_Ty3"/>
    <property type="match status" value="1"/>
</dbReference>
<keyword evidence="1" id="KW-0808">Transferase</keyword>
<dbReference type="GO" id="GO:0016787">
    <property type="term" value="F:hydrolase activity"/>
    <property type="evidence" value="ECO:0007669"/>
    <property type="project" value="UniProtKB-KW"/>
</dbReference>
<dbReference type="PROSITE" id="PS50994">
    <property type="entry name" value="INTEGRASE"/>
    <property type="match status" value="1"/>
</dbReference>
<dbReference type="InterPro" id="IPR050951">
    <property type="entry name" value="Retrovirus_Pol_polyprotein"/>
</dbReference>
<keyword evidence="7" id="KW-0479">Metal-binding</keyword>
<gene>
    <name evidence="11" type="ORF">FSB_LOCUS13041</name>
</gene>
<feature type="domain" description="CCHC-type" evidence="9">
    <location>
        <begin position="248"/>
        <end position="262"/>
    </location>
</feature>
<dbReference type="EMBL" id="OIVN01000762">
    <property type="protein sequence ID" value="SPC85159.1"/>
    <property type="molecule type" value="Genomic_DNA"/>
</dbReference>
<dbReference type="InterPro" id="IPR012337">
    <property type="entry name" value="RNaseH-like_sf"/>
</dbReference>
<organism evidence="11">
    <name type="scientific">Fagus sylvatica</name>
    <name type="common">Beechnut</name>
    <dbReference type="NCBI Taxonomy" id="28930"/>
    <lineage>
        <taxon>Eukaryota</taxon>
        <taxon>Viridiplantae</taxon>
        <taxon>Streptophyta</taxon>
        <taxon>Embryophyta</taxon>
        <taxon>Tracheophyta</taxon>
        <taxon>Spermatophyta</taxon>
        <taxon>Magnoliopsida</taxon>
        <taxon>eudicotyledons</taxon>
        <taxon>Gunneridae</taxon>
        <taxon>Pentapetalae</taxon>
        <taxon>rosids</taxon>
        <taxon>fabids</taxon>
        <taxon>Fagales</taxon>
        <taxon>Fagaceae</taxon>
        <taxon>Fagus</taxon>
    </lineage>
</organism>
<dbReference type="GO" id="GO:0008270">
    <property type="term" value="F:zinc ion binding"/>
    <property type="evidence" value="ECO:0007669"/>
    <property type="project" value="UniProtKB-KW"/>
</dbReference>
<dbReference type="PANTHER" id="PTHR37984:SF5">
    <property type="entry name" value="PROTEIN NYNRIN-LIKE"/>
    <property type="match status" value="1"/>
</dbReference>
<dbReference type="Gene3D" id="4.10.60.10">
    <property type="entry name" value="Zinc finger, CCHC-type"/>
    <property type="match status" value="1"/>
</dbReference>
<evidence type="ECO:0000313" key="11">
    <source>
        <dbReference type="EMBL" id="SPC85159.1"/>
    </source>
</evidence>
<dbReference type="Pfam" id="PF08284">
    <property type="entry name" value="RVP_2"/>
    <property type="match status" value="1"/>
</dbReference>
<sequence length="888" mass="101850">MSCASKSKPKHRGEMSNILKALEGMARIFQQQQELLQHQLQQGVAPQQRQQQGQRGRRLNGDGDGQEQSAVENDANCGRHQFEKLNPPLFNGEPYPMIAKKWVMRVEKIFEALGCSKEQKVVMVVFKLEGEAKHWWKMTKAGLELEQRDLTVGQYEAKFTELASYSEVVRQALAIEKDWEENQKQKNQQGGTWGNMPKGRREFEPKEGNKRAKKAELEKVPPLKMVGPCGKCGKNHDTKDCRRVSGACFRCGKMGHLIKDCPMQAQQQQEKPKVHGRVFAITQKDAQASQSIIQDQDLLVDSILLDIQDFDVILGMDWLSTYRVDCYSKCVTFHIPNQFEIHFEGIREASLSLISAMRAYRLLRKGCHSYLAYVSNSKSELPELDKIRVVKEFPDVFPEDLPGLPPDQEIEFSIDLLPRTTPISKAPYRMATVELEELKRQLQELLDKGFIRPNVGISSTEVKGDDIPKTAFQTRYGHYEFLVMPFDKVTFLGHVISREGISIDPNKVEVVVKWERPTNVTEVRSFLGLAGYYRQFVEGFSRLATPLPHLTQKNVNTGGFVVFSDASCKGLGCVLMQNGKVVAYASRQLKTYEQNYPTHGLELAVVIFALKIWRHYLYGESFEIYTDHKSLKYLFSQKELNMRQRRWLDLLKDYDYTIQYHPGKANVAADALSRKSARFMAHLRAKEWRLLKELRDLNVELSLNSSGVLIANMRVEPIIKKKIFEAQQIDPQILHCMEEAKKGLQSEFKVNKDGILRFRGRICVPNDPKQVKAEHQKPAGTLQPLPIPEWKWEHITMDFVSGLPRTSRKHDAVWVVVDKLTKSSHFQPIRMNKSLESLAQLYIREIVRLHGVPVSIVLDKDPRFTTQFWKSLQDALGTKLDLNTAFHP</sequence>
<feature type="compositionally biased region" description="Basic and acidic residues" evidence="8">
    <location>
        <begin position="199"/>
        <end position="215"/>
    </location>
</feature>
<keyword evidence="5" id="KW-0378">Hydrolase</keyword>
<evidence type="ECO:0000256" key="1">
    <source>
        <dbReference type="ARBA" id="ARBA00022679"/>
    </source>
</evidence>
<dbReference type="GO" id="GO:0003964">
    <property type="term" value="F:RNA-directed DNA polymerase activity"/>
    <property type="evidence" value="ECO:0007669"/>
    <property type="project" value="UniProtKB-KW"/>
</dbReference>
<dbReference type="InterPro" id="IPR041373">
    <property type="entry name" value="RT_RNaseH"/>
</dbReference>
<keyword evidence="7" id="KW-0862">Zinc</keyword>
<keyword evidence="6" id="KW-0695">RNA-directed DNA polymerase</keyword>
<feature type="compositionally biased region" description="Low complexity" evidence="8">
    <location>
        <begin position="39"/>
        <end position="54"/>
    </location>
</feature>
<name>A0A2N9FE66_FAGSY</name>
<evidence type="ECO:0000256" key="6">
    <source>
        <dbReference type="ARBA" id="ARBA00022918"/>
    </source>
</evidence>
<dbReference type="InterPro" id="IPR001584">
    <property type="entry name" value="Integrase_cat-core"/>
</dbReference>
<reference evidence="11" key="1">
    <citation type="submission" date="2018-02" db="EMBL/GenBank/DDBJ databases">
        <authorList>
            <person name="Cohen D.B."/>
            <person name="Kent A.D."/>
        </authorList>
    </citation>
    <scope>NUCLEOTIDE SEQUENCE</scope>
</reference>
<dbReference type="SUPFAM" id="SSF57756">
    <property type="entry name" value="Retrovirus zinc finger-like domains"/>
    <property type="match status" value="1"/>
</dbReference>
<dbReference type="SUPFAM" id="SSF56672">
    <property type="entry name" value="DNA/RNA polymerases"/>
    <property type="match status" value="1"/>
</dbReference>
<dbReference type="AlphaFoldDB" id="A0A2N9FE66"/>
<evidence type="ECO:0000256" key="8">
    <source>
        <dbReference type="SAM" id="MobiDB-lite"/>
    </source>
</evidence>
<feature type="region of interest" description="Disordered" evidence="8">
    <location>
        <begin position="39"/>
        <end position="70"/>
    </location>
</feature>